<name>A0A7S7LXH5_9BACT</name>
<evidence type="ECO:0000313" key="3">
    <source>
        <dbReference type="Proteomes" id="UP000593994"/>
    </source>
</evidence>
<dbReference type="RefSeq" id="WP_194372088.1">
    <property type="nucleotide sequence ID" value="NZ_CP054492.1"/>
</dbReference>
<accession>A0A7S7LXH5</accession>
<evidence type="ECO:0000313" key="2">
    <source>
        <dbReference type="EMBL" id="QOY53237.1"/>
    </source>
</evidence>
<proteinExistence type="predicted"/>
<dbReference type="Gene3D" id="3.40.50.10140">
    <property type="entry name" value="Toll/interleukin-1 receptor homology (TIR) domain"/>
    <property type="match status" value="1"/>
</dbReference>
<dbReference type="InterPro" id="IPR035897">
    <property type="entry name" value="Toll_tir_struct_dom_sf"/>
</dbReference>
<evidence type="ECO:0000259" key="1">
    <source>
        <dbReference type="Pfam" id="PF13676"/>
    </source>
</evidence>
<sequence>MSESIFISYNSYDSELATAISDALQKNNITNWFAPNMIGIGEHYARTITPAITGCEIFLLLASKYSVGSKKENMQGSGEVLNELQLASNNRRIILPFKLDDALENGAEDGFAYLLAKSQWLDVSKDAIQKQVEFIVENIKDVLKNGLKNCKNYSSNLSEQEQAQNIKKIEKALKSADLATAENIFTENVFAKVYDDEILLLRIITSMIKNNIRNLSSKSVDRLLLQLDALMHTQYKHHSIYLKTILSVLYFKVNGVFDTTGGFDKLHSLATELPKVPAKYILMFRNIKDTNIIELKWKHFL</sequence>
<feature type="domain" description="TIR" evidence="1">
    <location>
        <begin position="5"/>
        <end position="126"/>
    </location>
</feature>
<dbReference type="InterPro" id="IPR000157">
    <property type="entry name" value="TIR_dom"/>
</dbReference>
<dbReference type="Proteomes" id="UP000593994">
    <property type="component" value="Chromosome"/>
</dbReference>
<keyword evidence="3" id="KW-1185">Reference proteome</keyword>
<dbReference type="SUPFAM" id="SSF52200">
    <property type="entry name" value="Toll/Interleukin receptor TIR domain"/>
    <property type="match status" value="1"/>
</dbReference>
<dbReference type="Pfam" id="PF13676">
    <property type="entry name" value="TIR_2"/>
    <property type="match status" value="1"/>
</dbReference>
<dbReference type="EMBL" id="CP054492">
    <property type="protein sequence ID" value="QOY53237.1"/>
    <property type="molecule type" value="Genomic_DNA"/>
</dbReference>
<reference evidence="2 3" key="1">
    <citation type="submission" date="2020-05" db="EMBL/GenBank/DDBJ databases">
        <title>Sulfurimonas marisnigri, sp. nov., and Sulfurimonas baltica, sp. nov., manganese oxide reducing chemolithoautotrophs of the class Epsilonproteobacteria isolated from the pelagic redoxclines of the Black and Baltic Seas and emended description of the genus Sulfurimonas.</title>
        <authorList>
            <person name="Henkel J.V."/>
            <person name="Laudan C."/>
            <person name="Werner J."/>
            <person name="Neu T."/>
            <person name="Plewe S."/>
            <person name="Sproer C."/>
            <person name="Bunk B."/>
            <person name="Schulz-Vogt H.N."/>
        </authorList>
    </citation>
    <scope>NUCLEOTIDE SEQUENCE [LARGE SCALE GENOMIC DNA]</scope>
    <source>
        <strain evidence="2 3">GD2</strain>
    </source>
</reference>
<keyword evidence="2" id="KW-0675">Receptor</keyword>
<dbReference type="AlphaFoldDB" id="A0A7S7LXH5"/>
<protein>
    <submittedName>
        <fullName evidence="2">Toll/interleukin-1 receptor domain-containing protein</fullName>
    </submittedName>
</protein>
<organism evidence="2 3">
    <name type="scientific">Candidatus Sulfurimonas baltica</name>
    <dbReference type="NCBI Taxonomy" id="2740404"/>
    <lineage>
        <taxon>Bacteria</taxon>
        <taxon>Pseudomonadati</taxon>
        <taxon>Campylobacterota</taxon>
        <taxon>Epsilonproteobacteria</taxon>
        <taxon>Campylobacterales</taxon>
        <taxon>Sulfurimonadaceae</taxon>
        <taxon>Sulfurimonas</taxon>
    </lineage>
</organism>
<gene>
    <name evidence="2" type="ORF">HUE88_06035</name>
</gene>
<dbReference type="GO" id="GO:0007165">
    <property type="term" value="P:signal transduction"/>
    <property type="evidence" value="ECO:0007669"/>
    <property type="project" value="InterPro"/>
</dbReference>
<dbReference type="KEGG" id="sbal:HUE88_06035"/>